<dbReference type="PROSITE" id="PS51257">
    <property type="entry name" value="PROKAR_LIPOPROTEIN"/>
    <property type="match status" value="1"/>
</dbReference>
<proteinExistence type="predicted"/>
<sequence>MESVYYRPCSTQIYLIFRPSLLHTPIAAGCFPSCVDVEAAIAIIQPLLANAIHCRYLPRVVYFVDHELICALSLLLSIHAVCGLLR</sequence>
<reference evidence="1" key="1">
    <citation type="journal article" date="2020" name="Stud. Mycol.">
        <title>101 Dothideomycetes genomes: a test case for predicting lifestyles and emergence of pathogens.</title>
        <authorList>
            <person name="Haridas S."/>
            <person name="Albert R."/>
            <person name="Binder M."/>
            <person name="Bloem J."/>
            <person name="Labutti K."/>
            <person name="Salamov A."/>
            <person name="Andreopoulos B."/>
            <person name="Baker S."/>
            <person name="Barry K."/>
            <person name="Bills G."/>
            <person name="Bluhm B."/>
            <person name="Cannon C."/>
            <person name="Castanera R."/>
            <person name="Culley D."/>
            <person name="Daum C."/>
            <person name="Ezra D."/>
            <person name="Gonzalez J."/>
            <person name="Henrissat B."/>
            <person name="Kuo A."/>
            <person name="Liang C."/>
            <person name="Lipzen A."/>
            <person name="Lutzoni F."/>
            <person name="Magnuson J."/>
            <person name="Mondo S."/>
            <person name="Nolan M."/>
            <person name="Ohm R."/>
            <person name="Pangilinan J."/>
            <person name="Park H.-J."/>
            <person name="Ramirez L."/>
            <person name="Alfaro M."/>
            <person name="Sun H."/>
            <person name="Tritt A."/>
            <person name="Yoshinaga Y."/>
            <person name="Zwiers L.-H."/>
            <person name="Turgeon B."/>
            <person name="Goodwin S."/>
            <person name="Spatafora J."/>
            <person name="Crous P."/>
            <person name="Grigoriev I."/>
        </authorList>
    </citation>
    <scope>NUCLEOTIDE SEQUENCE</scope>
    <source>
        <strain evidence="1">CBS 130266</strain>
    </source>
</reference>
<comment type="caution">
    <text evidence="1">The sequence shown here is derived from an EMBL/GenBank/DDBJ whole genome shotgun (WGS) entry which is preliminary data.</text>
</comment>
<dbReference type="AlphaFoldDB" id="A0A9P4TRY4"/>
<name>A0A9P4TRY4_9PEZI</name>
<dbReference type="EMBL" id="MU007163">
    <property type="protein sequence ID" value="KAF2416325.1"/>
    <property type="molecule type" value="Genomic_DNA"/>
</dbReference>
<dbReference type="Proteomes" id="UP000800235">
    <property type="component" value="Unassembled WGS sequence"/>
</dbReference>
<accession>A0A9P4TRY4</accession>
<organism evidence="1 2">
    <name type="scientific">Tothia fuscella</name>
    <dbReference type="NCBI Taxonomy" id="1048955"/>
    <lineage>
        <taxon>Eukaryota</taxon>
        <taxon>Fungi</taxon>
        <taxon>Dikarya</taxon>
        <taxon>Ascomycota</taxon>
        <taxon>Pezizomycotina</taxon>
        <taxon>Dothideomycetes</taxon>
        <taxon>Pleosporomycetidae</taxon>
        <taxon>Venturiales</taxon>
        <taxon>Cylindrosympodiaceae</taxon>
        <taxon>Tothia</taxon>
    </lineage>
</organism>
<keyword evidence="2" id="KW-1185">Reference proteome</keyword>
<protein>
    <submittedName>
        <fullName evidence="1">Uncharacterized protein</fullName>
    </submittedName>
</protein>
<evidence type="ECO:0000313" key="2">
    <source>
        <dbReference type="Proteomes" id="UP000800235"/>
    </source>
</evidence>
<evidence type="ECO:0000313" key="1">
    <source>
        <dbReference type="EMBL" id="KAF2416325.1"/>
    </source>
</evidence>
<gene>
    <name evidence="1" type="ORF">EJ08DRAFT_107791</name>
</gene>